<name>A0ACC2ZUU5_9EURO</name>
<proteinExistence type="predicted"/>
<keyword evidence="2" id="KW-1185">Reference proteome</keyword>
<protein>
    <submittedName>
        <fullName evidence="1">Uncharacterized protein</fullName>
    </submittedName>
</protein>
<gene>
    <name evidence="1" type="ORF">H2198_009414</name>
</gene>
<evidence type="ECO:0000313" key="1">
    <source>
        <dbReference type="EMBL" id="KAJ9651292.1"/>
    </source>
</evidence>
<comment type="caution">
    <text evidence="1">The sequence shown here is derived from an EMBL/GenBank/DDBJ whole genome shotgun (WGS) entry which is preliminary data.</text>
</comment>
<accession>A0ACC2ZUU5</accession>
<sequence length="470" mass="52926">MEGGSVRDRIRAAELARQQAEAGSSSPISPRRGFKIALKSDEHVKEEFLKRGDGGWTKNVNIGQMTPFAIPKTVPAIQVTKVGAPVAEKRVPLPGKITVPGAFETNDVLQDDPVPFTKAKKSVPKTVEPVPEAEEAPLIEITPSKTAEPASRPPRIQIPSASTSRSMTFDVGENSKKRVKGRSRSREPPAAASSKHRISAITKKSRELVDDEDEVKSELREDRQAKKGNQRPPRPASKREERLSVHYTDDDEEQYTARSRSPSRSRHSEEVATEESADEPADEPADESPRNHRRLSPHSHKHPSDEHLTAADIPQRRSSHSLWPSFSRSGRRSTTGLTEGMPKPRSKSTHSTTNPDDHSIAEKPPHSPRKEIGFMEYVSGKKLDHLPDATMRPKPSERMGYVRSKSSTGRYSEHFTRDKRLLRKPDEDEFLEYSDYDRQRKSRHGSWHDVAHQRKDEPWQVKLARGLVKR</sequence>
<dbReference type="Proteomes" id="UP001172386">
    <property type="component" value="Unassembled WGS sequence"/>
</dbReference>
<reference evidence="1" key="1">
    <citation type="submission" date="2022-10" db="EMBL/GenBank/DDBJ databases">
        <title>Culturing micro-colonial fungi from biological soil crusts in the Mojave desert and describing Neophaeococcomyces mojavensis, and introducing the new genera and species Taxawa tesnikishii.</title>
        <authorList>
            <person name="Kurbessoian T."/>
            <person name="Stajich J.E."/>
        </authorList>
    </citation>
    <scope>NUCLEOTIDE SEQUENCE</scope>
    <source>
        <strain evidence="1">JES_112</strain>
    </source>
</reference>
<organism evidence="1 2">
    <name type="scientific">Neophaeococcomyces mojaviensis</name>
    <dbReference type="NCBI Taxonomy" id="3383035"/>
    <lineage>
        <taxon>Eukaryota</taxon>
        <taxon>Fungi</taxon>
        <taxon>Dikarya</taxon>
        <taxon>Ascomycota</taxon>
        <taxon>Pezizomycotina</taxon>
        <taxon>Eurotiomycetes</taxon>
        <taxon>Chaetothyriomycetidae</taxon>
        <taxon>Chaetothyriales</taxon>
        <taxon>Chaetothyriales incertae sedis</taxon>
        <taxon>Neophaeococcomyces</taxon>
    </lineage>
</organism>
<evidence type="ECO:0000313" key="2">
    <source>
        <dbReference type="Proteomes" id="UP001172386"/>
    </source>
</evidence>
<dbReference type="EMBL" id="JAPDRQ010000266">
    <property type="protein sequence ID" value="KAJ9651292.1"/>
    <property type="molecule type" value="Genomic_DNA"/>
</dbReference>